<feature type="transmembrane region" description="Helical" evidence="3">
    <location>
        <begin position="453"/>
        <end position="479"/>
    </location>
</feature>
<keyword evidence="3" id="KW-0812">Transmembrane</keyword>
<evidence type="ECO:0000256" key="1">
    <source>
        <dbReference type="ARBA" id="ARBA00022723"/>
    </source>
</evidence>
<dbReference type="Gene3D" id="2.60.40.150">
    <property type="entry name" value="C2 domain"/>
    <property type="match status" value="3"/>
</dbReference>
<dbReference type="InterPro" id="IPR035892">
    <property type="entry name" value="C2_domain_sf"/>
</dbReference>
<keyword evidence="6" id="KW-1185">Reference proteome</keyword>
<feature type="domain" description="C2" evidence="4">
    <location>
        <begin position="136"/>
        <end position="269"/>
    </location>
</feature>
<dbReference type="EMBL" id="HG805809">
    <property type="protein sequence ID" value="CDW51769.1"/>
    <property type="molecule type" value="Genomic_DNA"/>
</dbReference>
<organism evidence="5 6">
    <name type="scientific">Trichuris trichiura</name>
    <name type="common">Whipworm</name>
    <name type="synonym">Trichocephalus trichiurus</name>
    <dbReference type="NCBI Taxonomy" id="36087"/>
    <lineage>
        <taxon>Eukaryota</taxon>
        <taxon>Metazoa</taxon>
        <taxon>Ecdysozoa</taxon>
        <taxon>Nematoda</taxon>
        <taxon>Enoplea</taxon>
        <taxon>Dorylaimia</taxon>
        <taxon>Trichinellida</taxon>
        <taxon>Trichuridae</taxon>
        <taxon>Trichuris</taxon>
    </lineage>
</organism>
<dbReference type="PANTHER" id="PTHR45911">
    <property type="entry name" value="C2 DOMAIN-CONTAINING PROTEIN"/>
    <property type="match status" value="1"/>
</dbReference>
<protein>
    <submittedName>
        <fullName evidence="5">Putative conserved plasma membrane protein</fullName>
    </submittedName>
</protein>
<keyword evidence="3" id="KW-0472">Membrane</keyword>
<evidence type="ECO:0000259" key="4">
    <source>
        <dbReference type="PROSITE" id="PS50004"/>
    </source>
</evidence>
<dbReference type="PRINTS" id="PR00360">
    <property type="entry name" value="C2DOMAIN"/>
</dbReference>
<dbReference type="PROSITE" id="PS50004">
    <property type="entry name" value="C2"/>
    <property type="match status" value="2"/>
</dbReference>
<dbReference type="InterPro" id="IPR000008">
    <property type="entry name" value="C2_dom"/>
</dbReference>
<keyword evidence="2" id="KW-0106">Calcium</keyword>
<feature type="domain" description="C2" evidence="4">
    <location>
        <begin position="18"/>
        <end position="135"/>
    </location>
</feature>
<keyword evidence="3" id="KW-1133">Transmembrane helix</keyword>
<sequence length="537" mass="62362">MALSSDKVCVKQLVSLRLPSAAEENEKNNHSCEQSWTIQIMLKKGKNLAVCDANGSSDPYVKFKYNGKPVHKSKIVYQNVNPVWNERFSFIASNMSLPLHLQVYDYDRFASDDFMGSAKLYLNAFKENKYYPLTGNSQMNILHVSLVEGRGLLPIIINETANLPDPFVRLKIGNERLKSKAVTRTLQPKWNEKFTFHVHESKEDEELELVVQDRRKDIFLGNNVKDMYSVLEVTVYDEDPNGRTEFLGKVAIPLYKIEDGRKRWYRLKNAKLTQMAKGRILLEGKIYWNPIRASLRTFVPREKKFISQDEKFKRQIFMRYVNRLRCSASSVVEMITMTKQILCWENPMKSFLALITFTSVVYFFQLYMVPLVLLAIFAQGLLKKQFSGEKNENKVSKHSLEVKFQEERKSLRSRLIAAQEAMCTVQGVLGYLACLVERIRNLFNFTEPFLSSIACLALVTGFFILYYIPVRWLIIIWGLNKFTKRLRDPNAVQNNELLDFLSRIPSEDEQRMFEEVPYEVRTTKSGSKKQRSSQGIT</sequence>
<dbReference type="OrthoDB" id="5973539at2759"/>
<dbReference type="AlphaFoldDB" id="A0A077YVK8"/>
<reference evidence="5" key="1">
    <citation type="submission" date="2014-01" db="EMBL/GenBank/DDBJ databases">
        <authorList>
            <person name="Aslett M."/>
        </authorList>
    </citation>
    <scope>NUCLEOTIDE SEQUENCE</scope>
</reference>
<dbReference type="PANTHER" id="PTHR45911:SF4">
    <property type="entry name" value="MULTIPLE C2 AND TRANSMEMBRANE DOMAIN-CONTAINING PROTEIN"/>
    <property type="match status" value="1"/>
</dbReference>
<dbReference type="STRING" id="36087.A0A077YVK8"/>
<dbReference type="Pfam" id="PF00168">
    <property type="entry name" value="C2"/>
    <property type="match status" value="3"/>
</dbReference>
<accession>A0A077YVK8</accession>
<reference evidence="5" key="2">
    <citation type="submission" date="2014-03" db="EMBL/GenBank/DDBJ databases">
        <title>The whipworm genome and dual-species transcriptomics of an intimate host-pathogen interaction.</title>
        <authorList>
            <person name="Foth B.J."/>
            <person name="Tsai I.J."/>
            <person name="Reid A.J."/>
            <person name="Bancroft A.J."/>
            <person name="Nichol S."/>
            <person name="Tracey A."/>
            <person name="Holroyd N."/>
            <person name="Cotton J.A."/>
            <person name="Stanley E.J."/>
            <person name="Zarowiecki M."/>
            <person name="Liu J.Z."/>
            <person name="Huckvale T."/>
            <person name="Cooper P.J."/>
            <person name="Grencis R.K."/>
            <person name="Berriman M."/>
        </authorList>
    </citation>
    <scope>NUCLEOTIDE SEQUENCE [LARGE SCALE GENOMIC DNA]</scope>
</reference>
<feature type="transmembrane region" description="Helical" evidence="3">
    <location>
        <begin position="351"/>
        <end position="377"/>
    </location>
</feature>
<keyword evidence="1" id="KW-0479">Metal-binding</keyword>
<evidence type="ECO:0000313" key="5">
    <source>
        <dbReference type="EMBL" id="CDW51769.1"/>
    </source>
</evidence>
<evidence type="ECO:0000313" key="6">
    <source>
        <dbReference type="Proteomes" id="UP000030665"/>
    </source>
</evidence>
<dbReference type="SUPFAM" id="SSF49562">
    <property type="entry name" value="C2 domain (Calcium/lipid-binding domain, CaLB)"/>
    <property type="match status" value="2"/>
</dbReference>
<dbReference type="SMART" id="SM00239">
    <property type="entry name" value="C2"/>
    <property type="match status" value="2"/>
</dbReference>
<proteinExistence type="predicted"/>
<evidence type="ECO:0000256" key="3">
    <source>
        <dbReference type="SAM" id="Phobius"/>
    </source>
</evidence>
<name>A0A077YVK8_TRITR</name>
<dbReference type="Proteomes" id="UP000030665">
    <property type="component" value="Unassembled WGS sequence"/>
</dbReference>
<dbReference type="GO" id="GO:0046872">
    <property type="term" value="F:metal ion binding"/>
    <property type="evidence" value="ECO:0007669"/>
    <property type="project" value="UniProtKB-KW"/>
</dbReference>
<gene>
    <name evidence="5" type="ORF">TTRE_0000002801</name>
</gene>
<evidence type="ECO:0000256" key="2">
    <source>
        <dbReference type="ARBA" id="ARBA00022837"/>
    </source>
</evidence>